<gene>
    <name evidence="2" type="ORF">PCOR1329_LOCUS30917</name>
</gene>
<name>A0ABN9SMR3_9DINO</name>
<feature type="region of interest" description="Disordered" evidence="1">
    <location>
        <begin position="122"/>
        <end position="168"/>
    </location>
</feature>
<sequence>LLPLQALPPPAGGGGPGEQRSPAEIARAALRAPGGGDSTRRGVGGRVRSEGATGGWGPGGPAAGARRARSPRPAGVALRAGGAPPTTGTHGRVEGEERAAMAWRAESDRYYKVRPELLESQCSKGGRAIERERDRRSYAEGEREERSRGKGLRSGARASSRGRARARPPSSLLVHVVGILRGVLRFLVRADAVAPIAATAPAAHGELAPAGSCQ</sequence>
<dbReference type="EMBL" id="CAUYUJ010012028">
    <property type="protein sequence ID" value="CAK0833117.1"/>
    <property type="molecule type" value="Genomic_DNA"/>
</dbReference>
<organism evidence="2 3">
    <name type="scientific">Prorocentrum cordatum</name>
    <dbReference type="NCBI Taxonomy" id="2364126"/>
    <lineage>
        <taxon>Eukaryota</taxon>
        <taxon>Sar</taxon>
        <taxon>Alveolata</taxon>
        <taxon>Dinophyceae</taxon>
        <taxon>Prorocentrales</taxon>
        <taxon>Prorocentraceae</taxon>
        <taxon>Prorocentrum</taxon>
    </lineage>
</organism>
<feature type="compositionally biased region" description="Basic and acidic residues" evidence="1">
    <location>
        <begin position="127"/>
        <end position="148"/>
    </location>
</feature>
<keyword evidence="3" id="KW-1185">Reference proteome</keyword>
<feature type="compositionally biased region" description="Low complexity" evidence="1">
    <location>
        <begin position="71"/>
        <end position="89"/>
    </location>
</feature>
<evidence type="ECO:0000313" key="2">
    <source>
        <dbReference type="EMBL" id="CAK0833117.1"/>
    </source>
</evidence>
<evidence type="ECO:0000313" key="3">
    <source>
        <dbReference type="Proteomes" id="UP001189429"/>
    </source>
</evidence>
<feature type="region of interest" description="Disordered" evidence="1">
    <location>
        <begin position="1"/>
        <end position="98"/>
    </location>
</feature>
<feature type="compositionally biased region" description="Gly residues" evidence="1">
    <location>
        <begin position="33"/>
        <end position="45"/>
    </location>
</feature>
<dbReference type="Proteomes" id="UP001189429">
    <property type="component" value="Unassembled WGS sequence"/>
</dbReference>
<comment type="caution">
    <text evidence="2">The sequence shown here is derived from an EMBL/GenBank/DDBJ whole genome shotgun (WGS) entry which is preliminary data.</text>
</comment>
<feature type="compositionally biased region" description="Gly residues" evidence="1">
    <location>
        <begin position="52"/>
        <end position="62"/>
    </location>
</feature>
<feature type="non-terminal residue" evidence="2">
    <location>
        <position position="1"/>
    </location>
</feature>
<accession>A0ABN9SMR3</accession>
<reference evidence="2" key="1">
    <citation type="submission" date="2023-10" db="EMBL/GenBank/DDBJ databases">
        <authorList>
            <person name="Chen Y."/>
            <person name="Shah S."/>
            <person name="Dougan E. K."/>
            <person name="Thang M."/>
            <person name="Chan C."/>
        </authorList>
    </citation>
    <scope>NUCLEOTIDE SEQUENCE [LARGE SCALE GENOMIC DNA]</scope>
</reference>
<feature type="compositionally biased region" description="Pro residues" evidence="1">
    <location>
        <begin position="1"/>
        <end position="11"/>
    </location>
</feature>
<protein>
    <submittedName>
        <fullName evidence="2">Uncharacterized protein</fullName>
    </submittedName>
</protein>
<evidence type="ECO:0000256" key="1">
    <source>
        <dbReference type="SAM" id="MobiDB-lite"/>
    </source>
</evidence>
<proteinExistence type="predicted"/>